<reference evidence="8" key="1">
    <citation type="journal article" date="2019" name="Int. J. Syst. Evol. Microbiol.">
        <title>The Global Catalogue of Microorganisms (GCM) 10K type strain sequencing project: providing services to taxonomists for standard genome sequencing and annotation.</title>
        <authorList>
            <consortium name="The Broad Institute Genomics Platform"/>
            <consortium name="The Broad Institute Genome Sequencing Center for Infectious Disease"/>
            <person name="Wu L."/>
            <person name="Ma J."/>
        </authorList>
    </citation>
    <scope>NUCLEOTIDE SEQUENCE [LARGE SCALE GENOMIC DNA]</scope>
    <source>
        <strain evidence="8">KCTC 42087</strain>
    </source>
</reference>
<dbReference type="PROSITE" id="PS51196">
    <property type="entry name" value="SECA_MOTOR_DEAD"/>
    <property type="match status" value="1"/>
</dbReference>
<evidence type="ECO:0000256" key="3">
    <source>
        <dbReference type="ARBA" id="ARBA00022475"/>
    </source>
</evidence>
<comment type="caution">
    <text evidence="7">The sequence shown here is derived from an EMBL/GenBank/DDBJ whole genome shotgun (WGS) entry which is preliminary data.</text>
</comment>
<dbReference type="InterPro" id="IPR011116">
    <property type="entry name" value="SecA_Wing/Scaffold"/>
</dbReference>
<dbReference type="InterPro" id="IPR036266">
    <property type="entry name" value="SecA_Wing/Scaffold_sf"/>
</dbReference>
<dbReference type="PANTHER" id="PTHR30612:SF0">
    <property type="entry name" value="CHLOROPLAST PROTEIN-TRANSPORTING ATPASE"/>
    <property type="match status" value="1"/>
</dbReference>
<dbReference type="PRINTS" id="PR00906">
    <property type="entry name" value="SECA"/>
</dbReference>
<dbReference type="Gene3D" id="3.40.50.300">
    <property type="entry name" value="P-loop containing nucleotide triphosphate hydrolases"/>
    <property type="match status" value="1"/>
</dbReference>
<dbReference type="SMART" id="SM00957">
    <property type="entry name" value="SecA_DEAD"/>
    <property type="match status" value="1"/>
</dbReference>
<keyword evidence="3" id="KW-1003">Cell membrane</keyword>
<evidence type="ECO:0000313" key="8">
    <source>
        <dbReference type="Proteomes" id="UP001596074"/>
    </source>
</evidence>
<accession>A0ABW0ZS68</accession>
<evidence type="ECO:0000256" key="2">
    <source>
        <dbReference type="ARBA" id="ARBA00007650"/>
    </source>
</evidence>
<dbReference type="RefSeq" id="WP_378281750.1">
    <property type="nucleotide sequence ID" value="NZ_JBHSON010000012.1"/>
</dbReference>
<keyword evidence="3" id="KW-0472">Membrane</keyword>
<keyword evidence="8" id="KW-1185">Reference proteome</keyword>
<sequence length="569" mass="61592">MASGTVGRLTGRLSGRRVLRGCREIADEVASVESDFVDLSDSALAALTGGFRARIAAGEDAFDLLIEAFAAVREASRRTLGLRHHDEQIMGGAAMAMGAVADMRDSEGKTLTCVLPAYLAALEGGAVHVITMDDRQAAEAARWMGPVYRALGIEAGLIGHDLETDARRAVYRADVVYGSADEIGYDVLRDELAWTPDELVLRGLDAGIVDDALHRFVLQGDTEFLISGPAGEDVVERRTAWAGVAGSLSLDAGDYAVHRETRSVRLLPQGVDRLQDLLGVDELRPVEDAVELGVVAAVLRAREFGTEEPDPAGNVRLARITGGGLLRAYGTLSGASAGAAEQSEVFQRLYGMTVVPIPSRRPEGEESGWIVEMDRYERQATASMAVDLQRAERAAERAAIMPGGEPVAVDGLFGEYLEMLLHGLPRSLGRDDVEHVLARIGDTYPISVTADELVRAPRRSAVMERLRADMVEAYGRRERELGAELAREMERRVLLAVTDRGWREHLARADALPGSLSLLGSGEPGEESMTEAYLDAVADSHLMMRELIVEDVVGYLFHIELDPEEPEDA</sequence>
<feature type="domain" description="SecA family profile" evidence="6">
    <location>
        <begin position="4"/>
        <end position="569"/>
    </location>
</feature>
<evidence type="ECO:0000256" key="4">
    <source>
        <dbReference type="ARBA" id="ARBA00022927"/>
    </source>
</evidence>
<dbReference type="Pfam" id="PF07517">
    <property type="entry name" value="SecA_DEAD"/>
    <property type="match status" value="1"/>
</dbReference>
<dbReference type="SUPFAM" id="SSF81886">
    <property type="entry name" value="Helical scaffold and wing domains of SecA"/>
    <property type="match status" value="1"/>
</dbReference>
<dbReference type="InterPro" id="IPR014018">
    <property type="entry name" value="SecA_motor_DEAD"/>
</dbReference>
<keyword evidence="4" id="KW-0813">Transport</keyword>
<dbReference type="SUPFAM" id="SSF52540">
    <property type="entry name" value="P-loop containing nucleoside triphosphate hydrolases"/>
    <property type="match status" value="1"/>
</dbReference>
<dbReference type="PANTHER" id="PTHR30612">
    <property type="entry name" value="SECA INNER MEMBRANE COMPONENT OF SEC PROTEIN SECRETION SYSTEM"/>
    <property type="match status" value="1"/>
</dbReference>
<comment type="subcellular location">
    <subcellularLocation>
        <location evidence="1">Membrane</location>
        <topology evidence="1">Peripheral membrane protein</topology>
    </subcellularLocation>
</comment>
<dbReference type="EMBL" id="JBHSON010000012">
    <property type="protein sequence ID" value="MFC5746131.1"/>
    <property type="molecule type" value="Genomic_DNA"/>
</dbReference>
<evidence type="ECO:0000256" key="1">
    <source>
        <dbReference type="ARBA" id="ARBA00004170"/>
    </source>
</evidence>
<evidence type="ECO:0000259" key="6">
    <source>
        <dbReference type="PROSITE" id="PS51196"/>
    </source>
</evidence>
<dbReference type="InterPro" id="IPR000185">
    <property type="entry name" value="SecA"/>
</dbReference>
<keyword evidence="5" id="KW-0811">Translocation</keyword>
<keyword evidence="4" id="KW-0653">Protein transport</keyword>
<protein>
    <recommendedName>
        <fullName evidence="6">SecA family profile domain-containing protein</fullName>
    </recommendedName>
</protein>
<name>A0ABW0ZS68_9ACTN</name>
<organism evidence="7 8">
    <name type="scientific">Actinomadura rugatobispora</name>
    <dbReference type="NCBI Taxonomy" id="1994"/>
    <lineage>
        <taxon>Bacteria</taxon>
        <taxon>Bacillati</taxon>
        <taxon>Actinomycetota</taxon>
        <taxon>Actinomycetes</taxon>
        <taxon>Streptosporangiales</taxon>
        <taxon>Thermomonosporaceae</taxon>
        <taxon>Actinomadura</taxon>
    </lineage>
</organism>
<proteinExistence type="inferred from homology"/>
<dbReference type="Pfam" id="PF07516">
    <property type="entry name" value="SecA_SW"/>
    <property type="match status" value="1"/>
</dbReference>
<dbReference type="InterPro" id="IPR027417">
    <property type="entry name" value="P-loop_NTPase"/>
</dbReference>
<evidence type="ECO:0000256" key="5">
    <source>
        <dbReference type="ARBA" id="ARBA00023010"/>
    </source>
</evidence>
<evidence type="ECO:0000313" key="7">
    <source>
        <dbReference type="EMBL" id="MFC5746131.1"/>
    </source>
</evidence>
<dbReference type="Gene3D" id="1.10.3060.10">
    <property type="entry name" value="Helical scaffold and wing domains of SecA"/>
    <property type="match status" value="1"/>
</dbReference>
<dbReference type="InterPro" id="IPR011115">
    <property type="entry name" value="SecA_DEAD"/>
</dbReference>
<dbReference type="Proteomes" id="UP001596074">
    <property type="component" value="Unassembled WGS sequence"/>
</dbReference>
<comment type="similarity">
    <text evidence="2">Belongs to the SecA family.</text>
</comment>
<gene>
    <name evidence="7" type="ORF">ACFPZN_10980</name>
</gene>